<keyword evidence="1" id="KW-0973">c-di-GMP</keyword>
<comment type="caution">
    <text evidence="3">The sequence shown here is derived from an EMBL/GenBank/DDBJ whole genome shotgun (WGS) entry which is preliminary data.</text>
</comment>
<keyword evidence="4" id="KW-1185">Reference proteome</keyword>
<dbReference type="SUPFAM" id="SSF141371">
    <property type="entry name" value="PilZ domain-like"/>
    <property type="match status" value="1"/>
</dbReference>
<reference evidence="3 4" key="1">
    <citation type="journal article" date="2018" name="ISME J.">
        <title>Endosymbiont genomes yield clues of tubeworm success.</title>
        <authorList>
            <person name="Li Y."/>
            <person name="Liles M.R."/>
            <person name="Halanych K.M."/>
        </authorList>
    </citation>
    <scope>NUCLEOTIDE SEQUENCE [LARGE SCALE GENOMIC DNA]</scope>
    <source>
        <strain evidence="3">A1464</strain>
    </source>
</reference>
<name>A0A370DHJ0_9GAMM</name>
<dbReference type="Pfam" id="PF07238">
    <property type="entry name" value="PilZ"/>
    <property type="match status" value="1"/>
</dbReference>
<dbReference type="Gene3D" id="2.40.10.220">
    <property type="entry name" value="predicted glycosyltransferase like domains"/>
    <property type="match status" value="1"/>
</dbReference>
<evidence type="ECO:0000313" key="3">
    <source>
        <dbReference type="EMBL" id="RDH84398.1"/>
    </source>
</evidence>
<dbReference type="InterPro" id="IPR027021">
    <property type="entry name" value="C-di-GMP_BP_PA4608"/>
</dbReference>
<organism evidence="3 4">
    <name type="scientific">endosymbiont of Galathealinum brachiosum</name>
    <dbReference type="NCBI Taxonomy" id="2200906"/>
    <lineage>
        <taxon>Bacteria</taxon>
        <taxon>Pseudomonadati</taxon>
        <taxon>Pseudomonadota</taxon>
        <taxon>Gammaproteobacteria</taxon>
        <taxon>sulfur-oxidizing symbionts</taxon>
    </lineage>
</organism>
<accession>A0A370DHJ0</accession>
<dbReference type="PIRSF" id="PIRSF028141">
    <property type="entry name" value="C-di-GMP_BP_PA4608"/>
    <property type="match status" value="1"/>
</dbReference>
<comment type="function">
    <text evidence="1">Binds the second messenger bis-(3'-5') cyclic dimeric guanosine monophosphate (c-di-GMP). Can bind two c-di-GMP molecules per monomer. May play a role in bacterial second-messenger regulated processes. Binding to c-di-GMP induces a conformational change of the C- and N-termini resulting in the exposure of a highly negative surface on one side of the protein to a possible effector protein.</text>
</comment>
<evidence type="ECO:0000256" key="1">
    <source>
        <dbReference type="PIRNR" id="PIRNR028141"/>
    </source>
</evidence>
<dbReference type="GO" id="GO:0035438">
    <property type="term" value="F:cyclic-di-GMP binding"/>
    <property type="evidence" value="ECO:0007669"/>
    <property type="project" value="InterPro"/>
</dbReference>
<feature type="domain" description="PilZ" evidence="2">
    <location>
        <begin position="5"/>
        <end position="101"/>
    </location>
</feature>
<dbReference type="InterPro" id="IPR009875">
    <property type="entry name" value="PilZ_domain"/>
</dbReference>
<evidence type="ECO:0000313" key="4">
    <source>
        <dbReference type="Proteomes" id="UP000254266"/>
    </source>
</evidence>
<sequence>MADTERRQYQRIPFIADVLLRHNDQQWSCGLEDISLKGMLIVAPQGIKPVEADTYEIELVLGEGATISIQANISHTTESHWGMQWVNIDLDGLTHLRRLLELNMDDPAEMHREMAELG</sequence>
<protein>
    <recommendedName>
        <fullName evidence="1">Cyclic diguanosine monophosphate-binding protein</fullName>
        <shortName evidence="1">c-di-GMP-binding protein</shortName>
    </recommendedName>
    <alternativeName>
        <fullName evidence="1">Pilz domain-containing protein</fullName>
    </alternativeName>
</protein>
<keyword evidence="1" id="KW-0547">Nucleotide-binding</keyword>
<dbReference type="EMBL" id="QFXC01000007">
    <property type="protein sequence ID" value="RDH84398.1"/>
    <property type="molecule type" value="Genomic_DNA"/>
</dbReference>
<comment type="subunit">
    <text evidence="1">Monomer in both c-di-GMP-bound and free forms.</text>
</comment>
<gene>
    <name evidence="3" type="ORF">DIZ80_02650</name>
</gene>
<dbReference type="Proteomes" id="UP000254266">
    <property type="component" value="Unassembled WGS sequence"/>
</dbReference>
<evidence type="ECO:0000259" key="2">
    <source>
        <dbReference type="Pfam" id="PF07238"/>
    </source>
</evidence>
<proteinExistence type="predicted"/>
<dbReference type="AlphaFoldDB" id="A0A370DHJ0"/>